<keyword evidence="2" id="KW-1185">Reference proteome</keyword>
<evidence type="ECO:0000313" key="2">
    <source>
        <dbReference type="Proteomes" id="UP000030428"/>
    </source>
</evidence>
<proteinExistence type="predicted"/>
<dbReference type="Proteomes" id="UP000030428">
    <property type="component" value="Unassembled WGS sequence"/>
</dbReference>
<gene>
    <name evidence="1" type="ORF">PN36_06925</name>
</gene>
<dbReference type="AlphaFoldDB" id="A0A0A6RR47"/>
<accession>A0A0A6RR47</accession>
<comment type="caution">
    <text evidence="1">The sequence shown here is derived from an EMBL/GenBank/DDBJ whole genome shotgun (WGS) entry which is preliminary data.</text>
</comment>
<evidence type="ECO:0000313" key="1">
    <source>
        <dbReference type="EMBL" id="KHD10205.1"/>
    </source>
</evidence>
<protein>
    <submittedName>
        <fullName evidence="1">Uncharacterized protein</fullName>
    </submittedName>
</protein>
<dbReference type="EMBL" id="JSZA02000020">
    <property type="protein sequence ID" value="KHD10205.1"/>
    <property type="molecule type" value="Genomic_DNA"/>
</dbReference>
<reference evidence="1 2" key="1">
    <citation type="journal article" date="2016" name="Front. Microbiol.">
        <title>Single-Cell (Meta-)Genomics of a Dimorphic Candidatus Thiomargarita nelsonii Reveals Genomic Plasticity.</title>
        <authorList>
            <person name="Flood B.E."/>
            <person name="Fliss P."/>
            <person name="Jones D.S."/>
            <person name="Dick G.J."/>
            <person name="Jain S."/>
            <person name="Kaster A.K."/>
            <person name="Winkel M."/>
            <person name="Mussmann M."/>
            <person name="Bailey J."/>
        </authorList>
    </citation>
    <scope>NUCLEOTIDE SEQUENCE [LARGE SCALE GENOMIC DNA]</scope>
    <source>
        <strain evidence="1">Hydrate Ridge</strain>
    </source>
</reference>
<organism evidence="1 2">
    <name type="scientific">Candidatus Thiomargarita nelsonii</name>
    <dbReference type="NCBI Taxonomy" id="1003181"/>
    <lineage>
        <taxon>Bacteria</taxon>
        <taxon>Pseudomonadati</taxon>
        <taxon>Pseudomonadota</taxon>
        <taxon>Gammaproteobacteria</taxon>
        <taxon>Thiotrichales</taxon>
        <taxon>Thiotrichaceae</taxon>
        <taxon>Thiomargarita</taxon>
    </lineage>
</organism>
<sequence length="199" mass="22591">MAFTDFKSSDEVQKAYQIKLVEKNFLTISPHKPSDAFVLEYEFVNDNFDIFSSEASRCENVIYPVLREACKKYVTQYSLWSHKFISADDILVGTPDYLIAKRSELGKNVLGFPLLLVVEAKQNDFTKGWGQCLAELVAAQKLNGNETVYGIVTDAEMWQFGKLEGQLFTKNYSRPTIDNLDEVFSAVCSIIELASKNKR</sequence>
<name>A0A0A6RR47_9GAMM</name>